<evidence type="ECO:0000259" key="1">
    <source>
        <dbReference type="Pfam" id="PF13480"/>
    </source>
</evidence>
<protein>
    <recommendedName>
        <fullName evidence="1">BioF2-like acetyltransferase domain-containing protein</fullName>
    </recommendedName>
</protein>
<dbReference type="AlphaFoldDB" id="A0A1L3GKN5"/>
<dbReference type="STRING" id="1842532.A7E78_00325"/>
<proteinExistence type="predicted"/>
<accession>A0A1L3GKN5</accession>
<organism evidence="2 3">
    <name type="scientific">Syntrophotalea acetylenivorans</name>
    <dbReference type="NCBI Taxonomy" id="1842532"/>
    <lineage>
        <taxon>Bacteria</taxon>
        <taxon>Pseudomonadati</taxon>
        <taxon>Thermodesulfobacteriota</taxon>
        <taxon>Desulfuromonadia</taxon>
        <taxon>Desulfuromonadales</taxon>
        <taxon>Syntrophotaleaceae</taxon>
        <taxon>Syntrophotalea</taxon>
    </lineage>
</organism>
<dbReference type="InterPro" id="IPR016181">
    <property type="entry name" value="Acyl_CoA_acyltransferase"/>
</dbReference>
<keyword evidence="3" id="KW-1185">Reference proteome</keyword>
<evidence type="ECO:0000313" key="3">
    <source>
        <dbReference type="Proteomes" id="UP000182517"/>
    </source>
</evidence>
<evidence type="ECO:0000313" key="2">
    <source>
        <dbReference type="EMBL" id="APG26445.1"/>
    </source>
</evidence>
<dbReference type="Pfam" id="PF13480">
    <property type="entry name" value="Acetyltransf_6"/>
    <property type="match status" value="1"/>
</dbReference>
<dbReference type="OrthoDB" id="9808976at2"/>
<gene>
    <name evidence="2" type="ORF">A7E78_00325</name>
</gene>
<dbReference type="Gene3D" id="3.40.630.30">
    <property type="match status" value="1"/>
</dbReference>
<sequence length="375" mass="43032">MSKLSENEKVVARIITNELEWDAIRSAWNGLFERSPNASPPLHFDWLRRWWRTYGHVYADGLLIFTLWRETKLICGVPLYVSRGKFGVRCIRFISTGEEEYEEICPDYLNILALPGEEEVSAAAFWREIAGLGWDQIEFQDLPKDSPLFPNYNDMFDAQPYFRGGCPIANISGGFDAYLGRLSSHRRNKARRLLRDGKRAGVKFEIVEHCRADQVFDALIRLHQERWVANGKPGVFSAPRFVEFHRNLIHDWMPEGKALLAQLLINDEPIAVLYGFVSGSKFDFYQCGIRRDPTISLRSPGNLANLLFIKALSEMGISEYDFLRGSSAYKNELATCENQLFGLRIWRLTPRSMVHRFMGLSCGAVRKGLSLFGIY</sequence>
<reference evidence="2 3" key="1">
    <citation type="journal article" date="2017" name="Genome Announc.">
        <title>Complete Genome Sequences of Two Acetylene-Fermenting Pelobacter acetylenicus Strains.</title>
        <authorList>
            <person name="Sutton J.M."/>
            <person name="Baesman S.M."/>
            <person name="Fierst J.L."/>
            <person name="Poret-Peterson A.T."/>
            <person name="Oremland R.S."/>
            <person name="Dunlap D.S."/>
            <person name="Akob D.M."/>
        </authorList>
    </citation>
    <scope>NUCLEOTIDE SEQUENCE [LARGE SCALE GENOMIC DNA]</scope>
    <source>
        <strain evidence="2 3">SFB93</strain>
    </source>
</reference>
<dbReference type="EMBL" id="CP015519">
    <property type="protein sequence ID" value="APG26445.1"/>
    <property type="molecule type" value="Genomic_DNA"/>
</dbReference>
<feature type="domain" description="BioF2-like acetyltransferase" evidence="1">
    <location>
        <begin position="184"/>
        <end position="330"/>
    </location>
</feature>
<dbReference type="InterPro" id="IPR038740">
    <property type="entry name" value="BioF2-like_GNAT_dom"/>
</dbReference>
<dbReference type="SUPFAM" id="SSF55729">
    <property type="entry name" value="Acyl-CoA N-acyltransferases (Nat)"/>
    <property type="match status" value="1"/>
</dbReference>
<dbReference type="Proteomes" id="UP000182517">
    <property type="component" value="Chromosome"/>
</dbReference>
<dbReference type="RefSeq" id="WP_072282405.1">
    <property type="nucleotide sequence ID" value="NZ_CP015519.1"/>
</dbReference>
<name>A0A1L3GKN5_9BACT</name>
<dbReference type="KEGG" id="pef:A7E78_00325"/>